<dbReference type="STRING" id="195883.A0A482XN32"/>
<dbReference type="GO" id="GO:0004309">
    <property type="term" value="F:exopolyphosphatase activity"/>
    <property type="evidence" value="ECO:0007669"/>
    <property type="project" value="TreeGrafter"/>
</dbReference>
<dbReference type="OrthoDB" id="374045at2759"/>
<dbReference type="EMBL" id="QKKF02004531">
    <property type="protein sequence ID" value="RZF47336.1"/>
    <property type="molecule type" value="Genomic_DNA"/>
</dbReference>
<dbReference type="InParanoid" id="A0A482XN32"/>
<keyword evidence="4" id="KW-0378">Hydrolase</keyword>
<dbReference type="Pfam" id="PF02833">
    <property type="entry name" value="DHHA2"/>
    <property type="match status" value="1"/>
</dbReference>
<dbReference type="Pfam" id="PF01368">
    <property type="entry name" value="DHH"/>
    <property type="match status" value="1"/>
</dbReference>
<evidence type="ECO:0000259" key="6">
    <source>
        <dbReference type="SMART" id="SM01131"/>
    </source>
</evidence>
<keyword evidence="3" id="KW-0479">Metal-binding</keyword>
<accession>A0A482XN32</accession>
<evidence type="ECO:0000256" key="2">
    <source>
        <dbReference type="ARBA" id="ARBA00010331"/>
    </source>
</evidence>
<comment type="caution">
    <text evidence="7">The sequence shown here is derived from an EMBL/GenBank/DDBJ whole genome shotgun (WGS) entry which is preliminary data.</text>
</comment>
<evidence type="ECO:0000256" key="4">
    <source>
        <dbReference type="ARBA" id="ARBA00022801"/>
    </source>
</evidence>
<dbReference type="InterPro" id="IPR038763">
    <property type="entry name" value="DHH_sf"/>
</dbReference>
<feature type="domain" description="DHHA2" evidence="6">
    <location>
        <begin position="224"/>
        <end position="363"/>
    </location>
</feature>
<dbReference type="PANTHER" id="PTHR12112">
    <property type="entry name" value="BNIP - RELATED"/>
    <property type="match status" value="1"/>
</dbReference>
<dbReference type="InterPro" id="IPR004097">
    <property type="entry name" value="DHHA2"/>
</dbReference>
<dbReference type="AlphaFoldDB" id="A0A482XN32"/>
<evidence type="ECO:0000256" key="3">
    <source>
        <dbReference type="ARBA" id="ARBA00022723"/>
    </source>
</evidence>
<dbReference type="InterPro" id="IPR038222">
    <property type="entry name" value="DHHA2_dom_sf"/>
</dbReference>
<name>A0A482XN32_LAOST</name>
<proteinExistence type="inferred from homology"/>
<organism evidence="7 8">
    <name type="scientific">Laodelphax striatellus</name>
    <name type="common">Small brown planthopper</name>
    <name type="synonym">Delphax striatella</name>
    <dbReference type="NCBI Taxonomy" id="195883"/>
    <lineage>
        <taxon>Eukaryota</taxon>
        <taxon>Metazoa</taxon>
        <taxon>Ecdysozoa</taxon>
        <taxon>Arthropoda</taxon>
        <taxon>Hexapoda</taxon>
        <taxon>Insecta</taxon>
        <taxon>Pterygota</taxon>
        <taxon>Neoptera</taxon>
        <taxon>Paraneoptera</taxon>
        <taxon>Hemiptera</taxon>
        <taxon>Auchenorrhyncha</taxon>
        <taxon>Fulgoroidea</taxon>
        <taxon>Delphacidae</taxon>
        <taxon>Criomorphinae</taxon>
        <taxon>Laodelphax</taxon>
    </lineage>
</organism>
<evidence type="ECO:0000313" key="8">
    <source>
        <dbReference type="Proteomes" id="UP000291343"/>
    </source>
</evidence>
<dbReference type="FunCoup" id="A0A482XN32">
    <property type="interactions" value="292"/>
</dbReference>
<evidence type="ECO:0000313" key="7">
    <source>
        <dbReference type="EMBL" id="RZF47336.1"/>
    </source>
</evidence>
<dbReference type="GO" id="GO:0046872">
    <property type="term" value="F:metal ion binding"/>
    <property type="evidence" value="ECO:0007669"/>
    <property type="project" value="UniProtKB-KW"/>
</dbReference>
<dbReference type="Gene3D" id="3.10.310.20">
    <property type="entry name" value="DHHA2 domain"/>
    <property type="match status" value="1"/>
</dbReference>
<dbReference type="GO" id="GO:0005737">
    <property type="term" value="C:cytoplasm"/>
    <property type="evidence" value="ECO:0007669"/>
    <property type="project" value="InterPro"/>
</dbReference>
<dbReference type="Gene3D" id="3.90.1640.10">
    <property type="entry name" value="inorganic pyrophosphatase (n-terminal core)"/>
    <property type="match status" value="1"/>
</dbReference>
<comment type="similarity">
    <text evidence="2">Belongs to the PPase class C family. Prune subfamily.</text>
</comment>
<dbReference type="SUPFAM" id="SSF64182">
    <property type="entry name" value="DHH phosphoesterases"/>
    <property type="match status" value="1"/>
</dbReference>
<dbReference type="Proteomes" id="UP000291343">
    <property type="component" value="Unassembled WGS sequence"/>
</dbReference>
<gene>
    <name evidence="7" type="ORF">LSTR_LSTR014377</name>
</gene>
<evidence type="ECO:0000256" key="5">
    <source>
        <dbReference type="ARBA" id="ARBA00023211"/>
    </source>
</evidence>
<dbReference type="InterPro" id="IPR001667">
    <property type="entry name" value="DDH_dom"/>
</dbReference>
<keyword evidence="5" id="KW-0464">Manganese</keyword>
<comment type="cofactor">
    <cofactor evidence="1">
        <name>Mn(2+)</name>
        <dbReference type="ChEBI" id="CHEBI:29035"/>
    </cofactor>
</comment>
<evidence type="ECO:0000256" key="1">
    <source>
        <dbReference type="ARBA" id="ARBA00001936"/>
    </source>
</evidence>
<sequence length="374" mass="41781">MSCETQLNTFLLKSKKDLENIDEKPCVHVVIGNESCDLDSAVSSITYAYFLSHDVLPESAVIPVINVPKKQFEVKTEVKYFLNLNSITDDMLVFRDDIALLGLHAANQLKLVLVDHHVLQSELAALNAAVTHVIDHRPRVAAASGVATHVHIELVGSCATLVGQRLHEKKLLQQPQIARLVRGTILLDTSNFSPVTKKTTELDRQIVALCEKEADLDCSRQELFDELVAAKTDISSLSTYSLLIKDMKKVFGVPLSVLTMSVKDFLERPDAEASIKEFCTEHEARVLLILGVIVREGSQLRDLFIYPNTCRPLADKIEEYLKASTTPKLDLHMVENKFGGKIFKEINTYSTRKQVLPIVERAIQNYDTETGINS</sequence>
<protein>
    <recommendedName>
        <fullName evidence="6">DHHA2 domain-containing protein</fullName>
    </recommendedName>
</protein>
<dbReference type="SMART" id="SM01131">
    <property type="entry name" value="DHHA2"/>
    <property type="match status" value="1"/>
</dbReference>
<dbReference type="PANTHER" id="PTHR12112:SF39">
    <property type="entry name" value="EG:152A3.5 PROTEIN (FBGN0003116_PN PROTEIN)"/>
    <property type="match status" value="1"/>
</dbReference>
<keyword evidence="8" id="KW-1185">Reference proteome</keyword>
<reference evidence="7 8" key="1">
    <citation type="journal article" date="2017" name="Gigascience">
        <title>Genome sequence of the small brown planthopper, Laodelphax striatellus.</title>
        <authorList>
            <person name="Zhu J."/>
            <person name="Jiang F."/>
            <person name="Wang X."/>
            <person name="Yang P."/>
            <person name="Bao Y."/>
            <person name="Zhao W."/>
            <person name="Wang W."/>
            <person name="Lu H."/>
            <person name="Wang Q."/>
            <person name="Cui N."/>
            <person name="Li J."/>
            <person name="Chen X."/>
            <person name="Luo L."/>
            <person name="Yu J."/>
            <person name="Kang L."/>
            <person name="Cui F."/>
        </authorList>
    </citation>
    <scope>NUCLEOTIDE SEQUENCE [LARGE SCALE GENOMIC DNA]</scope>
    <source>
        <strain evidence="7">Lst14</strain>
    </source>
</reference>
<dbReference type="SMR" id="A0A482XN32"/>